<organism evidence="3 4">
    <name type="scientific">Tistrella mobilis</name>
    <dbReference type="NCBI Taxonomy" id="171437"/>
    <lineage>
        <taxon>Bacteria</taxon>
        <taxon>Pseudomonadati</taxon>
        <taxon>Pseudomonadota</taxon>
        <taxon>Alphaproteobacteria</taxon>
        <taxon>Geminicoccales</taxon>
        <taxon>Geminicoccaceae</taxon>
        <taxon>Tistrella</taxon>
    </lineage>
</organism>
<dbReference type="InterPro" id="IPR050300">
    <property type="entry name" value="GDXG_lipolytic_enzyme"/>
</dbReference>
<dbReference type="PANTHER" id="PTHR48081">
    <property type="entry name" value="AB HYDROLASE SUPERFAMILY PROTEIN C4A8.06C"/>
    <property type="match status" value="1"/>
</dbReference>
<keyword evidence="1" id="KW-0378">Hydrolase</keyword>
<evidence type="ECO:0000256" key="1">
    <source>
        <dbReference type="ARBA" id="ARBA00022801"/>
    </source>
</evidence>
<dbReference type="RefSeq" id="WP_062767679.1">
    <property type="nucleotide sequence ID" value="NZ_CP121045.1"/>
</dbReference>
<dbReference type="InterPro" id="IPR013094">
    <property type="entry name" value="AB_hydrolase_3"/>
</dbReference>
<reference evidence="3 4" key="1">
    <citation type="submission" date="2015-12" db="EMBL/GenBank/DDBJ databases">
        <title>Genome sequence of Tistrella mobilis MCCC 1A02139.</title>
        <authorList>
            <person name="Lu L."/>
            <person name="Lai Q."/>
            <person name="Shao Z."/>
            <person name="Qian P."/>
        </authorList>
    </citation>
    <scope>NUCLEOTIDE SEQUENCE [LARGE SCALE GENOMIC DNA]</scope>
    <source>
        <strain evidence="3 4">MCCC 1A02139</strain>
    </source>
</reference>
<dbReference type="EMBL" id="LPZR01000194">
    <property type="protein sequence ID" value="KYO50669.1"/>
    <property type="molecule type" value="Genomic_DNA"/>
</dbReference>
<dbReference type="PANTHER" id="PTHR48081:SF8">
    <property type="entry name" value="ALPHA_BETA HYDROLASE FOLD-3 DOMAIN-CONTAINING PROTEIN-RELATED"/>
    <property type="match status" value="1"/>
</dbReference>
<dbReference type="OrthoDB" id="9806180at2"/>
<comment type="caution">
    <text evidence="3">The sequence shown here is derived from an EMBL/GenBank/DDBJ whole genome shotgun (WGS) entry which is preliminary data.</text>
</comment>
<evidence type="ECO:0000313" key="4">
    <source>
        <dbReference type="Proteomes" id="UP000075787"/>
    </source>
</evidence>
<dbReference type="Pfam" id="PF07859">
    <property type="entry name" value="Abhydrolase_3"/>
    <property type="match status" value="1"/>
</dbReference>
<dbReference type="InterPro" id="IPR019826">
    <property type="entry name" value="Carboxylesterase_B_AS"/>
</dbReference>
<protein>
    <recommendedName>
        <fullName evidence="2">Alpha/beta hydrolase fold-3 domain-containing protein</fullName>
    </recommendedName>
</protein>
<feature type="domain" description="Alpha/beta hydrolase fold-3" evidence="2">
    <location>
        <begin position="85"/>
        <end position="297"/>
    </location>
</feature>
<dbReference type="Gene3D" id="3.40.50.1820">
    <property type="entry name" value="alpha/beta hydrolase"/>
    <property type="match status" value="1"/>
</dbReference>
<dbReference type="InterPro" id="IPR029058">
    <property type="entry name" value="AB_hydrolase_fold"/>
</dbReference>
<dbReference type="SUPFAM" id="SSF53474">
    <property type="entry name" value="alpha/beta-Hydrolases"/>
    <property type="match status" value="1"/>
</dbReference>
<proteinExistence type="predicted"/>
<accession>A0A161R0B3</accession>
<evidence type="ECO:0000259" key="2">
    <source>
        <dbReference type="Pfam" id="PF07859"/>
    </source>
</evidence>
<sequence>MPPRQPIDPALRQYLDALDAASGRPPADDAARVQEAREGMVRALLAREAIPGLPNAVRVRDVVIGARLTGRLYLPERMTPAPAVLVYTHGGGWVFGSVETHDPFCRLLADAAGVIILSVEYRLAPEHPYPAARDDALAAWHWAVAEAAGFGGDPRRVLLGGDSAGAQLAMVTARRVLLAAGGADGRAAVRPAGVMLLYPATDHPSGGHASYVENATGYRLTAEAMHWFWRQYAPDGDPADPDLSPLRAGVLPDMPPVLVATAGYDPLRDEGIALARRLETAGVAVTHLHAPDMHHNFPVHPGSVARFPQCDTAMAGMAGWLRSVVG</sequence>
<dbReference type="GeneID" id="97241899"/>
<evidence type="ECO:0000313" key="3">
    <source>
        <dbReference type="EMBL" id="KYO50669.1"/>
    </source>
</evidence>
<dbReference type="Proteomes" id="UP000075787">
    <property type="component" value="Unassembled WGS sequence"/>
</dbReference>
<gene>
    <name evidence="3" type="ORF">AUP44_11950</name>
</gene>
<dbReference type="GO" id="GO:0016787">
    <property type="term" value="F:hydrolase activity"/>
    <property type="evidence" value="ECO:0007669"/>
    <property type="project" value="UniProtKB-KW"/>
</dbReference>
<name>A0A161R0B3_9PROT</name>
<dbReference type="PROSITE" id="PS00122">
    <property type="entry name" value="CARBOXYLESTERASE_B_1"/>
    <property type="match status" value="1"/>
</dbReference>
<dbReference type="AlphaFoldDB" id="A0A161R0B3"/>